<feature type="transmembrane region" description="Helical" evidence="1">
    <location>
        <begin position="260"/>
        <end position="282"/>
    </location>
</feature>
<feature type="transmembrane region" description="Helical" evidence="1">
    <location>
        <begin position="154"/>
        <end position="176"/>
    </location>
</feature>
<keyword evidence="1" id="KW-1133">Transmembrane helix</keyword>
<protein>
    <submittedName>
        <fullName evidence="2">Uncharacterized protein</fullName>
    </submittedName>
</protein>
<name>A0A6C0J3E5_9ZZZZ</name>
<dbReference type="AlphaFoldDB" id="A0A6C0J3E5"/>
<keyword evidence="1" id="KW-0812">Transmembrane</keyword>
<evidence type="ECO:0000256" key="1">
    <source>
        <dbReference type="SAM" id="Phobius"/>
    </source>
</evidence>
<feature type="transmembrane region" description="Helical" evidence="1">
    <location>
        <begin position="188"/>
        <end position="206"/>
    </location>
</feature>
<organism evidence="2">
    <name type="scientific">viral metagenome</name>
    <dbReference type="NCBI Taxonomy" id="1070528"/>
    <lineage>
        <taxon>unclassified sequences</taxon>
        <taxon>metagenomes</taxon>
        <taxon>organismal metagenomes</taxon>
    </lineage>
</organism>
<evidence type="ECO:0000313" key="2">
    <source>
        <dbReference type="EMBL" id="QHU00189.1"/>
    </source>
</evidence>
<reference evidence="2" key="1">
    <citation type="journal article" date="2020" name="Nature">
        <title>Giant virus diversity and host interactions through global metagenomics.</title>
        <authorList>
            <person name="Schulz F."/>
            <person name="Roux S."/>
            <person name="Paez-Espino D."/>
            <person name="Jungbluth S."/>
            <person name="Walsh D.A."/>
            <person name="Denef V.J."/>
            <person name="McMahon K.D."/>
            <person name="Konstantinidis K.T."/>
            <person name="Eloe-Fadrosh E.A."/>
            <person name="Kyrpides N.C."/>
            <person name="Woyke T."/>
        </authorList>
    </citation>
    <scope>NUCLEOTIDE SEQUENCE</scope>
    <source>
        <strain evidence="2">GVMAG-M-3300025860-12</strain>
    </source>
</reference>
<accession>A0A6C0J3E5</accession>
<sequence>MDKHTYLIEILTSPLDFLLKNTNEDIIIKWRKEFLELYNNRRDYLYNNTKIIVKNNFLENYNLANIKLNHLSINQNPWKYLETEDHTILELNDTREVSVSHHDSAKQELLYHTNIKDGVNQIVTSLFQYLSYFEENDISTNIWNYCLTSMNFSIYFFILGILILSCQYTWTILLITNVSDDFKLSRDSSIILITIISTIISLLYSYKNIYSYNKTRKCYKYLIKIYNDYPSVQLSELDKKHLHFNQRNITMKKWIVKFNWWTDFLSNGLLPIIIPFLNIFVILSSEDLLDAILNSIAIFFIIQIDEDLYSINEWEKEKNTVNSMRWLLSCIYTSNFPVFDDVFRKEYNNWQSRFLQFKKRTSKKIFSSNNYIRN</sequence>
<proteinExistence type="predicted"/>
<keyword evidence="1" id="KW-0472">Membrane</keyword>
<dbReference type="EMBL" id="MN740324">
    <property type="protein sequence ID" value="QHU00189.1"/>
    <property type="molecule type" value="Genomic_DNA"/>
</dbReference>